<dbReference type="FunFam" id="3.30.1370.10:FF:000014">
    <property type="entry name" value="KRR1 small subunit processome component"/>
    <property type="match status" value="1"/>
</dbReference>
<evidence type="ECO:0000313" key="14">
    <source>
        <dbReference type="Proteomes" id="UP000310158"/>
    </source>
</evidence>
<feature type="compositionally biased region" description="Acidic residues" evidence="9">
    <location>
        <begin position="790"/>
        <end position="825"/>
    </location>
</feature>
<dbReference type="InterPro" id="IPR048549">
    <property type="entry name" value="KRR1-like_KH2_euk"/>
</dbReference>
<feature type="compositionally biased region" description="Acidic residues" evidence="9">
    <location>
        <begin position="853"/>
        <end position="871"/>
    </location>
</feature>
<dbReference type="Pfam" id="PF09816">
    <property type="entry name" value="EAF"/>
    <property type="match status" value="1"/>
</dbReference>
<evidence type="ECO:0000259" key="10">
    <source>
        <dbReference type="Pfam" id="PF09816"/>
    </source>
</evidence>
<protein>
    <recommendedName>
        <fullName evidence="8">KRR-R motif-containing protein 1</fullName>
    </recommendedName>
</protein>
<evidence type="ECO:0000256" key="9">
    <source>
        <dbReference type="SAM" id="MobiDB-lite"/>
    </source>
</evidence>
<evidence type="ECO:0000259" key="12">
    <source>
        <dbReference type="Pfam" id="PF21800"/>
    </source>
</evidence>
<dbReference type="InterPro" id="IPR019194">
    <property type="entry name" value="Tscrpt_elong_fac_Eaf_N"/>
</dbReference>
<dbReference type="GO" id="GO:0032040">
    <property type="term" value="C:small-subunit processome"/>
    <property type="evidence" value="ECO:0007669"/>
    <property type="project" value="TreeGrafter"/>
</dbReference>
<feature type="compositionally biased region" description="Basic residues" evidence="9">
    <location>
        <begin position="385"/>
        <end position="397"/>
    </location>
</feature>
<dbReference type="Pfam" id="PF17903">
    <property type="entry name" value="KH_KRR1_1st"/>
    <property type="match status" value="1"/>
</dbReference>
<dbReference type="InterPro" id="IPR048548">
    <property type="entry name" value="KRR1-like_KH2"/>
</dbReference>
<feature type="domain" description="KRR1 small subunit processome component first KH" evidence="11">
    <location>
        <begin position="67"/>
        <end position="147"/>
    </location>
</feature>
<evidence type="ECO:0000256" key="3">
    <source>
        <dbReference type="ARBA" id="ARBA00022517"/>
    </source>
</evidence>
<dbReference type="InterPro" id="IPR024166">
    <property type="entry name" value="rRNA_assembly_KRR1"/>
</dbReference>
<comment type="subcellular location">
    <subcellularLocation>
        <location evidence="1">Nucleus</location>
        <location evidence="1">Nucleolus</location>
    </subcellularLocation>
</comment>
<evidence type="ECO:0000256" key="8">
    <source>
        <dbReference type="ARBA" id="ARBA00032993"/>
    </source>
</evidence>
<feature type="region of interest" description="Disordered" evidence="9">
    <location>
        <begin position="492"/>
        <end position="518"/>
    </location>
</feature>
<evidence type="ECO:0000256" key="1">
    <source>
        <dbReference type="ARBA" id="ARBA00004604"/>
    </source>
</evidence>
<dbReference type="InterPro" id="IPR041174">
    <property type="entry name" value="KRR1-like_KH1"/>
</dbReference>
<dbReference type="Gene3D" id="3.30.1370.10">
    <property type="entry name" value="K Homology domain, type 1"/>
    <property type="match status" value="2"/>
</dbReference>
<keyword evidence="14" id="KW-1185">Reference proteome</keyword>
<dbReference type="OrthoDB" id="441223at2759"/>
<dbReference type="InterPro" id="IPR048550">
    <property type="entry name" value="KRR1-like_KH1_euk"/>
</dbReference>
<dbReference type="InterPro" id="IPR036612">
    <property type="entry name" value="KH_dom_type_1_sf"/>
</dbReference>
<name>A0A4S4M4Y0_9AGAM</name>
<dbReference type="PANTHER" id="PTHR12581:SF0">
    <property type="entry name" value="KRR1 SMALL SUBUNIT PROCESSOME COMPONENT HOMOLOG"/>
    <property type="match status" value="1"/>
</dbReference>
<evidence type="ECO:0000256" key="6">
    <source>
        <dbReference type="ARBA" id="ARBA00023242"/>
    </source>
</evidence>
<feature type="compositionally biased region" description="Pro residues" evidence="9">
    <location>
        <begin position="747"/>
        <end position="757"/>
    </location>
</feature>
<evidence type="ECO:0000256" key="7">
    <source>
        <dbReference type="ARBA" id="ARBA00023274"/>
    </source>
</evidence>
<feature type="compositionally biased region" description="Acidic residues" evidence="9">
    <location>
        <begin position="624"/>
        <end position="633"/>
    </location>
</feature>
<feature type="compositionally biased region" description="Low complexity" evidence="9">
    <location>
        <begin position="351"/>
        <end position="362"/>
    </location>
</feature>
<keyword evidence="7" id="KW-0687">Ribonucleoprotein</keyword>
<dbReference type="Pfam" id="PF21800">
    <property type="entry name" value="KH_KRR1_2nd"/>
    <property type="match status" value="1"/>
</dbReference>
<feature type="compositionally biased region" description="Basic and acidic residues" evidence="9">
    <location>
        <begin position="259"/>
        <end position="281"/>
    </location>
</feature>
<proteinExistence type="inferred from homology"/>
<feature type="compositionally biased region" description="Basic and acidic residues" evidence="9">
    <location>
        <begin position="320"/>
        <end position="350"/>
    </location>
</feature>
<keyword evidence="4" id="KW-0698">rRNA processing</keyword>
<evidence type="ECO:0000313" key="13">
    <source>
        <dbReference type="EMBL" id="THH20266.1"/>
    </source>
</evidence>
<evidence type="ECO:0000256" key="4">
    <source>
        <dbReference type="ARBA" id="ARBA00022552"/>
    </source>
</evidence>
<evidence type="ECO:0000259" key="11">
    <source>
        <dbReference type="Pfam" id="PF17903"/>
    </source>
</evidence>
<dbReference type="SUPFAM" id="SSF54791">
    <property type="entry name" value="Eukaryotic type KH-domain (KH-domain type I)"/>
    <property type="match status" value="1"/>
</dbReference>
<feature type="region of interest" description="Disordered" evidence="9">
    <location>
        <begin position="259"/>
        <end position="440"/>
    </location>
</feature>
<feature type="compositionally biased region" description="Polar residues" evidence="9">
    <location>
        <begin position="422"/>
        <end position="440"/>
    </location>
</feature>
<comment type="similarity">
    <text evidence="2">Belongs to the KRR1 family.</text>
</comment>
<accession>A0A4S4M4Y0</accession>
<dbReference type="EMBL" id="SGPL01000025">
    <property type="protein sequence ID" value="THH20266.1"/>
    <property type="molecule type" value="Genomic_DNA"/>
</dbReference>
<dbReference type="CDD" id="cd22394">
    <property type="entry name" value="KH-I_KRR1_rpt2"/>
    <property type="match status" value="1"/>
</dbReference>
<evidence type="ECO:0000256" key="2">
    <source>
        <dbReference type="ARBA" id="ARBA00009344"/>
    </source>
</evidence>
<feature type="compositionally biased region" description="Acidic residues" evidence="9">
    <location>
        <begin position="596"/>
        <end position="610"/>
    </location>
</feature>
<dbReference type="Proteomes" id="UP000310158">
    <property type="component" value="Unassembled WGS sequence"/>
</dbReference>
<feature type="domain" description="Transcription elongation factor Eaf N-terminal" evidence="10">
    <location>
        <begin position="448"/>
        <end position="564"/>
    </location>
</feature>
<keyword evidence="5" id="KW-0694">RNA-binding</keyword>
<dbReference type="AlphaFoldDB" id="A0A4S4M4Y0"/>
<evidence type="ECO:0000256" key="5">
    <source>
        <dbReference type="ARBA" id="ARBA00022884"/>
    </source>
</evidence>
<feature type="compositionally biased region" description="Basic and acidic residues" evidence="9">
    <location>
        <begin position="695"/>
        <end position="706"/>
    </location>
</feature>
<dbReference type="GO" id="GO:0003723">
    <property type="term" value="F:RNA binding"/>
    <property type="evidence" value="ECO:0007669"/>
    <property type="project" value="UniProtKB-KW"/>
</dbReference>
<feature type="domain" description="KRR1 small subunit processome component second KH" evidence="12">
    <location>
        <begin position="150"/>
        <end position="237"/>
    </location>
</feature>
<dbReference type="PANTHER" id="PTHR12581">
    <property type="entry name" value="HIV-1 REV BINDING PROTEIN 2, 3"/>
    <property type="match status" value="1"/>
</dbReference>
<comment type="caution">
    <text evidence="13">The sequence shown here is derived from an EMBL/GenBank/DDBJ whole genome shotgun (WGS) entry which is preliminary data.</text>
</comment>
<gene>
    <name evidence="13" type="ORF">EW146_g1056</name>
</gene>
<reference evidence="13 14" key="1">
    <citation type="submission" date="2019-02" db="EMBL/GenBank/DDBJ databases">
        <title>Genome sequencing of the rare red list fungi Bondarzewia mesenterica.</title>
        <authorList>
            <person name="Buettner E."/>
            <person name="Kellner H."/>
        </authorList>
    </citation>
    <scope>NUCLEOTIDE SEQUENCE [LARGE SCALE GENOMIC DNA]</scope>
    <source>
        <strain evidence="13 14">DSM 108281</strain>
    </source>
</reference>
<dbReference type="GO" id="GO:0006364">
    <property type="term" value="P:rRNA processing"/>
    <property type="evidence" value="ECO:0007669"/>
    <property type="project" value="UniProtKB-KW"/>
</dbReference>
<dbReference type="CDD" id="cd22393">
    <property type="entry name" value="KH-I_KRR1_rpt1"/>
    <property type="match status" value="1"/>
</dbReference>
<sequence length="871" mass="96687">MASEGEETVVVNKNKRFRREKRTLCAVSGRAHALKLLNSLGHGRHQPWKIEHFTAADNKAGAFTEESSFATLFPKYREKYLREAWSAVTNALEPHGVACQLDLIHGSMSVRTTRKTFDPYIVLKARDMIKLLARGVAVGQAVKIMEDNTACDIIKIGNLVRNKERFVKRRQRIIGPDGSTLKASNVMYALNVQGNTVSVMGPYKSLKEVRRIVLDCMKNIHPIYRIKELMIKRELSKDPKLAEESWDRFLPQFRRKHLKTSEKTARKNEKNEVKFEARKAAGAEPEQSAQKPAKKVYTPFPPAQQPRKVDLQLESGEYFLKPHEKERREEHEKKQKQLEATAKRRAERAEAFVAPVEEAAPTVEEKRKRKRREAEVDTDAEAVSHKNKVGKKQKKKVTIAEEDPGPRAHVSSTARTPHPTFLSATTDTTHPSAMATNNSAWLPTSGRYQVTIGSSLKKALKASKGAPSAPKRSNLPDKDFYSFRYNFKPESIDPKKSGTIEVNQGQDATSVTVHRPTSKPNEMQEFLGEEKPAKDWECILIYDEELGTYTLEKLDSLISLNYHRPRDALPPIPVSSHPPPPSVGKTTSDLVKMLEGELEEVEEGELEDDPAPVPTIQQLRAKEEEEEEEEEEIPIAAQQLKPPATARPPLPRAKTALPPAPNSTANSLLTSPLPAAPKSHTPAKSKSNSNKRAYAHADVEDFEIKRPSLAKRARTTPPPPVSQTFSLALPSPSGPDPLAHQKVFVAPAPPALPPQPASPSQLDSDDEGGWDEIATPAPATYVPPPSSMQVDEEEVQEFDADAFAAEVDDVLTWDQVEDEEDDENGDGLFPPDVDEAPVASRPISLNAYAGGLAEDDDDDSFSSSDSSDEDD</sequence>
<organism evidence="13 14">
    <name type="scientific">Bondarzewia mesenterica</name>
    <dbReference type="NCBI Taxonomy" id="1095465"/>
    <lineage>
        <taxon>Eukaryota</taxon>
        <taxon>Fungi</taxon>
        <taxon>Dikarya</taxon>
        <taxon>Basidiomycota</taxon>
        <taxon>Agaricomycotina</taxon>
        <taxon>Agaricomycetes</taxon>
        <taxon>Russulales</taxon>
        <taxon>Bondarzewiaceae</taxon>
        <taxon>Bondarzewia</taxon>
    </lineage>
</organism>
<keyword evidence="6" id="KW-0539">Nucleus</keyword>
<feature type="compositionally biased region" description="Polar residues" evidence="9">
    <location>
        <begin position="500"/>
        <end position="512"/>
    </location>
</feature>
<feature type="compositionally biased region" description="Polar residues" evidence="9">
    <location>
        <begin position="682"/>
        <end position="691"/>
    </location>
</feature>
<feature type="region of interest" description="Disordered" evidence="9">
    <location>
        <begin position="596"/>
        <end position="871"/>
    </location>
</feature>
<keyword evidence="3" id="KW-0690">Ribosome biogenesis</keyword>